<proteinExistence type="predicted"/>
<dbReference type="EMBL" id="ABQC02000022">
    <property type="protein sequence ID" value="EDY94837.1"/>
    <property type="molecule type" value="Genomic_DNA"/>
</dbReference>
<evidence type="ECO:0000313" key="1">
    <source>
        <dbReference type="EMBL" id="EDY94837.1"/>
    </source>
</evidence>
<protein>
    <submittedName>
        <fullName evidence="1">Uncharacterized protein</fullName>
    </submittedName>
</protein>
<sequence length="46" mass="5301">MVFAGYLIVDRKQTVRSGELLEDSVYSRMGHTESDAKFVLKSIFFE</sequence>
<dbReference type="Proteomes" id="UP000003452">
    <property type="component" value="Unassembled WGS sequence"/>
</dbReference>
<organism evidence="1 2">
    <name type="scientific">Phocaeicola plebeius (strain DSM 17135 / JCM 12973 / CCUG 54634 / M2)</name>
    <name type="common">Bacteroides plebeius</name>
    <dbReference type="NCBI Taxonomy" id="484018"/>
    <lineage>
        <taxon>Bacteria</taxon>
        <taxon>Pseudomonadati</taxon>
        <taxon>Bacteroidota</taxon>
        <taxon>Bacteroidia</taxon>
        <taxon>Bacteroidales</taxon>
        <taxon>Bacteroidaceae</taxon>
        <taxon>Phocaeicola</taxon>
    </lineage>
</organism>
<dbReference type="HOGENOM" id="CLU_3180320_0_0_10"/>
<reference evidence="1 2" key="1">
    <citation type="submission" date="2008-08" db="EMBL/GenBank/DDBJ databases">
        <title>Draft genome sequence of Bacteroides plebeius (DSM 17135).</title>
        <authorList>
            <person name="Sudarsanam P."/>
            <person name="Ley R."/>
            <person name="Guruge J."/>
            <person name="Turnbaugh P.J."/>
            <person name="Mahowald M."/>
            <person name="Liep D."/>
            <person name="Gordon J."/>
        </authorList>
    </citation>
    <scope>NUCLEOTIDE SEQUENCE [LARGE SCALE GENOMIC DNA]</scope>
    <source>
        <strain evidence="2">DSM 17135 / JCM 12973 / M2</strain>
    </source>
</reference>
<gene>
    <name evidence="1" type="ORF">BACPLE_02674</name>
</gene>
<reference evidence="1 2" key="2">
    <citation type="submission" date="2008-08" db="EMBL/GenBank/DDBJ databases">
        <authorList>
            <person name="Fulton L."/>
            <person name="Clifton S."/>
            <person name="Fulton B."/>
            <person name="Xu J."/>
            <person name="Minx P."/>
            <person name="Pepin K.H."/>
            <person name="Johnson M."/>
            <person name="Thiruvilangam P."/>
            <person name="Bhonagiri V."/>
            <person name="Nash W.E."/>
            <person name="Mardis E.R."/>
            <person name="Wilson R.K."/>
        </authorList>
    </citation>
    <scope>NUCLEOTIDE SEQUENCE [LARGE SCALE GENOMIC DNA]</scope>
    <source>
        <strain evidence="2">DSM 17135 / JCM 12973 / M2</strain>
    </source>
</reference>
<accession>B5D0Z7</accession>
<name>B5D0Z7_PHOPM</name>
<evidence type="ECO:0000313" key="2">
    <source>
        <dbReference type="Proteomes" id="UP000003452"/>
    </source>
</evidence>
<dbReference type="AlphaFoldDB" id="B5D0Z7"/>
<comment type="caution">
    <text evidence="1">The sequence shown here is derived from an EMBL/GenBank/DDBJ whole genome shotgun (WGS) entry which is preliminary data.</text>
</comment>